<organism evidence="1 2">
    <name type="scientific">Flavobacterium collinsii</name>
    <dbReference type="NCBI Taxonomy" id="1114861"/>
    <lineage>
        <taxon>Bacteria</taxon>
        <taxon>Pseudomonadati</taxon>
        <taxon>Bacteroidota</taxon>
        <taxon>Flavobacteriia</taxon>
        <taxon>Flavobacteriales</taxon>
        <taxon>Flavobacteriaceae</taxon>
        <taxon>Flavobacterium</taxon>
    </lineage>
</organism>
<protein>
    <recommendedName>
        <fullName evidence="3">NERD domain-containing protein</fullName>
    </recommendedName>
</protein>
<evidence type="ECO:0000313" key="2">
    <source>
        <dbReference type="Proteomes" id="UP001152749"/>
    </source>
</evidence>
<dbReference type="KEGG" id="fcs:TRV642_3358"/>
<name>A0A9W4X7C0_9FLAO</name>
<evidence type="ECO:0008006" key="3">
    <source>
        <dbReference type="Google" id="ProtNLM"/>
    </source>
</evidence>
<evidence type="ECO:0000313" key="1">
    <source>
        <dbReference type="EMBL" id="CAI2768162.1"/>
    </source>
</evidence>
<proteinExistence type="predicted"/>
<sequence>MRRTVKMNFYAYEIEHDTELSTEQKINKMRELGKESQILFDEKYNEIVHWYKEYNQLYILSFCMFYFMTNPKDLDEEAETGTLEFFPYYMELLQAFALTIPYMHSAKPLNDQAEVFKNSIKEIGLLNNKKFFNFPEHIKTSEELIAYQVRMQMMIQTMVVRNWAYEHQMQQITRDLALGISIPFKQLYDFEPEVLLELLYAMTGEVEIRINKHLAKLRTFMLKSDAVSILQQYEDIFDHVDKTTAEHKEKFGKMFRDMESLRMMLMMHSDLQLNELFTFDAKQLSELSNNRLTPENISSVFDKWSMEFNELQGSETTYFLLDNPVNTKPFIKCEDNRYFSSLWTVMTHLSIPMLEALIVEDPKLNFKYNKYRAGYLEQQLEQLCREAFPQAAVYAGSMWPGENNKLYENDIIIVIESFAIVIEAKSGSVSPPAKRGASERLTKTLKELIDEPSEQALRFIKYLKINPGRLSFKTKKGKNNIIDTQNLKFFIPLGVTLSHLGGLSANLKMLIEAGILDKEITELAPSMSLTDLQIVFDLLPAAPQKIHYLQRRREIEAHIDYMGDEIDLLAWYIDSGFTLGTAEYEEKNFYEITLKSKELDPYIIGKSEGEIIERPSLKLTPWWTDILARLESSKKQMWLENSFLLLNIGYEEQQQFEIMIKELIDRIKKGQTTDPHNYIEFNNNTPQRRYVLIGYPYKNEQLDQRNGIIQDILSNEEKADVKGMLLIGINIDKDQYPYSVMASIMTPELFDSEFTGMVSKSKNNSPNDML</sequence>
<gene>
    <name evidence="1" type="ORF">TRV642_3358</name>
</gene>
<reference evidence="1" key="1">
    <citation type="submission" date="2022-09" db="EMBL/GenBank/DDBJ databases">
        <authorList>
            <person name="Duchaud E."/>
        </authorList>
    </citation>
    <scope>NUCLEOTIDE SEQUENCE</scope>
    <source>
        <strain evidence="1">TRV642</strain>
    </source>
</reference>
<accession>A0A9W4X7C0</accession>
<dbReference type="Proteomes" id="UP001152749">
    <property type="component" value="Chromosome"/>
</dbReference>
<dbReference type="EMBL" id="OX336425">
    <property type="protein sequence ID" value="CAI2768162.1"/>
    <property type="molecule type" value="Genomic_DNA"/>
</dbReference>
<dbReference type="AlphaFoldDB" id="A0A9W4X7C0"/>